<sequence length="126" mass="14322">MLGLYFYSAGVVAPLCLEKYDPSKLARGRSIKVALSQSGLVHEVLRSSRKLKNSDRFRGIFIPRNRTPMQIAYFKSMKQSLDERIAEIAYFKSMKQSLDERIAAGESDIVIKFVGYVPRIVSTKSR</sequence>
<keyword evidence="2" id="KW-1185">Reference proteome</keyword>
<evidence type="ECO:0000313" key="1">
    <source>
        <dbReference type="EMBL" id="KAK9753882.1"/>
    </source>
</evidence>
<proteinExistence type="predicted"/>
<protein>
    <submittedName>
        <fullName evidence="1">Uncharacterized protein</fullName>
    </submittedName>
</protein>
<dbReference type="AlphaFoldDB" id="A0AAW1N4X2"/>
<comment type="caution">
    <text evidence="1">The sequence shown here is derived from an EMBL/GenBank/DDBJ whole genome shotgun (WGS) entry which is preliminary data.</text>
</comment>
<name>A0AAW1N4X2_POPJA</name>
<dbReference type="Proteomes" id="UP001458880">
    <property type="component" value="Unassembled WGS sequence"/>
</dbReference>
<gene>
    <name evidence="1" type="ORF">QE152_g1690</name>
</gene>
<organism evidence="1 2">
    <name type="scientific">Popillia japonica</name>
    <name type="common">Japanese beetle</name>
    <dbReference type="NCBI Taxonomy" id="7064"/>
    <lineage>
        <taxon>Eukaryota</taxon>
        <taxon>Metazoa</taxon>
        <taxon>Ecdysozoa</taxon>
        <taxon>Arthropoda</taxon>
        <taxon>Hexapoda</taxon>
        <taxon>Insecta</taxon>
        <taxon>Pterygota</taxon>
        <taxon>Neoptera</taxon>
        <taxon>Endopterygota</taxon>
        <taxon>Coleoptera</taxon>
        <taxon>Polyphaga</taxon>
        <taxon>Scarabaeiformia</taxon>
        <taxon>Scarabaeidae</taxon>
        <taxon>Rutelinae</taxon>
        <taxon>Popillia</taxon>
    </lineage>
</organism>
<reference evidence="1 2" key="1">
    <citation type="journal article" date="2024" name="BMC Genomics">
        <title>De novo assembly and annotation of Popillia japonica's genome with initial clues to its potential as an invasive pest.</title>
        <authorList>
            <person name="Cucini C."/>
            <person name="Boschi S."/>
            <person name="Funari R."/>
            <person name="Cardaioli E."/>
            <person name="Iannotti N."/>
            <person name="Marturano G."/>
            <person name="Paoli F."/>
            <person name="Bruttini M."/>
            <person name="Carapelli A."/>
            <person name="Frati F."/>
            <person name="Nardi F."/>
        </authorList>
    </citation>
    <scope>NUCLEOTIDE SEQUENCE [LARGE SCALE GENOMIC DNA]</scope>
    <source>
        <strain evidence="1">DMR45628</strain>
    </source>
</reference>
<dbReference type="EMBL" id="JASPKY010000009">
    <property type="protein sequence ID" value="KAK9753882.1"/>
    <property type="molecule type" value="Genomic_DNA"/>
</dbReference>
<evidence type="ECO:0000313" key="2">
    <source>
        <dbReference type="Proteomes" id="UP001458880"/>
    </source>
</evidence>
<accession>A0AAW1N4X2</accession>